<dbReference type="SUPFAM" id="SSF51338">
    <property type="entry name" value="Composite domain of metallo-dependent hydrolases"/>
    <property type="match status" value="1"/>
</dbReference>
<gene>
    <name evidence="2" type="ORF">H8692_04805</name>
</gene>
<dbReference type="GO" id="GO:0016810">
    <property type="term" value="F:hydrolase activity, acting on carbon-nitrogen (but not peptide) bonds"/>
    <property type="evidence" value="ECO:0007669"/>
    <property type="project" value="InterPro"/>
</dbReference>
<evidence type="ECO:0000313" key="3">
    <source>
        <dbReference type="Proteomes" id="UP000610862"/>
    </source>
</evidence>
<proteinExistence type="predicted"/>
<dbReference type="InterPro" id="IPR011059">
    <property type="entry name" value="Metal-dep_hydrolase_composite"/>
</dbReference>
<dbReference type="AlphaFoldDB" id="A0A926E677"/>
<dbReference type="Pfam" id="PF07969">
    <property type="entry name" value="Amidohydro_3"/>
    <property type="match status" value="1"/>
</dbReference>
<evidence type="ECO:0000259" key="1">
    <source>
        <dbReference type="Pfam" id="PF07969"/>
    </source>
</evidence>
<dbReference type="Gene3D" id="3.20.20.140">
    <property type="entry name" value="Metal-dependent hydrolases"/>
    <property type="match status" value="1"/>
</dbReference>
<dbReference type="RefSeq" id="WP_187525087.1">
    <property type="nucleotide sequence ID" value="NZ_JACRTA010000001.1"/>
</dbReference>
<protein>
    <submittedName>
        <fullName evidence="2">Amidohydrolase</fullName>
    </submittedName>
</protein>
<dbReference type="Gene3D" id="3.10.310.70">
    <property type="match status" value="1"/>
</dbReference>
<dbReference type="InterPro" id="IPR013108">
    <property type="entry name" value="Amidohydro_3"/>
</dbReference>
<dbReference type="InterPro" id="IPR033932">
    <property type="entry name" value="YtcJ-like"/>
</dbReference>
<dbReference type="EMBL" id="JACRTA010000001">
    <property type="protein sequence ID" value="MBC8568087.1"/>
    <property type="molecule type" value="Genomic_DNA"/>
</dbReference>
<keyword evidence="3" id="KW-1185">Reference proteome</keyword>
<dbReference type="CDD" id="cd01300">
    <property type="entry name" value="YtcJ_like"/>
    <property type="match status" value="1"/>
</dbReference>
<dbReference type="PANTHER" id="PTHR22642">
    <property type="entry name" value="IMIDAZOLONEPROPIONASE"/>
    <property type="match status" value="1"/>
</dbReference>
<dbReference type="PANTHER" id="PTHR22642:SF2">
    <property type="entry name" value="PROTEIN LONG AFTER FAR-RED 3"/>
    <property type="match status" value="1"/>
</dbReference>
<name>A0A926E677_9FIRM</name>
<sequence>MADKIFYNGQIYTMDSCRRICEAFAVCNDKLVYVGDSQNAMSYKKEDTLLIDLKGRSVLPGLGDAHLHASSTCELIFSFNMYNIGLSYDAKPSEAMNIYQNIIRKNIKQNRSVKVLRGTGWDPSYFMSDLKSMPTASDIDKVCSNIPVILRSYDHHYLWVNSKVLEDSGISKDTPSPRNGIIWRDENMNPTGIFQENSAIDLILKSVPYGDYSIEEYEKGIMYYQKNFGNAYGTTLIFDALATENAIQAYKNLAVRDELNMRVTAVYAVDPEKPLSQLDHIIKQRGSEDVGEIFRRNTVKVFADGTGLSIYMDKPYEPEYLKTIGMKEGYNGHPQWTESELREIFMKANGAGMPVHVHCMGDGAAKMTLDAIEYTKNQGIAVEKMRNTIAHFMAIKEEDKKRMAKLNVIASVQPIWGCYYSMTETIITEMLGDKRARAQYPMGSFKKEGIKMAAGTDFPVIIPPSPFLGFKIGTTRTVNKAHPEYKIYRNCPLGPKNDPLSETVDLNDMIEMYSIGPAYQTFCDDITGSLQNGKSADFVILDRSISDTSLEDLDSLKAESVYFRGKKIF</sequence>
<feature type="domain" description="Amidohydrolase 3" evidence="1">
    <location>
        <begin position="50"/>
        <end position="567"/>
    </location>
</feature>
<dbReference type="SUPFAM" id="SSF51556">
    <property type="entry name" value="Metallo-dependent hydrolases"/>
    <property type="match status" value="1"/>
</dbReference>
<dbReference type="Gene3D" id="2.30.40.10">
    <property type="entry name" value="Urease, subunit C, domain 1"/>
    <property type="match status" value="1"/>
</dbReference>
<dbReference type="InterPro" id="IPR032466">
    <property type="entry name" value="Metal_Hydrolase"/>
</dbReference>
<comment type="caution">
    <text evidence="2">The sequence shown here is derived from an EMBL/GenBank/DDBJ whole genome shotgun (WGS) entry which is preliminary data.</text>
</comment>
<dbReference type="Proteomes" id="UP000610862">
    <property type="component" value="Unassembled WGS sequence"/>
</dbReference>
<accession>A0A926E677</accession>
<organism evidence="2 3">
    <name type="scientific">Lentihominibacter hominis</name>
    <dbReference type="NCBI Taxonomy" id="2763645"/>
    <lineage>
        <taxon>Bacteria</taxon>
        <taxon>Bacillati</taxon>
        <taxon>Bacillota</taxon>
        <taxon>Clostridia</taxon>
        <taxon>Peptostreptococcales</taxon>
        <taxon>Anaerovoracaceae</taxon>
        <taxon>Lentihominibacter</taxon>
    </lineage>
</organism>
<evidence type="ECO:0000313" key="2">
    <source>
        <dbReference type="EMBL" id="MBC8568087.1"/>
    </source>
</evidence>
<reference evidence="2" key="1">
    <citation type="submission" date="2020-08" db="EMBL/GenBank/DDBJ databases">
        <title>Genome public.</title>
        <authorList>
            <person name="Liu C."/>
            <person name="Sun Q."/>
        </authorList>
    </citation>
    <scope>NUCLEOTIDE SEQUENCE</scope>
    <source>
        <strain evidence="2">NSJ-24</strain>
    </source>
</reference>